<dbReference type="AlphaFoldDB" id="W4MBQ0"/>
<protein>
    <recommendedName>
        <fullName evidence="3">Transglycosylase SLT domain-containing protein</fullName>
    </recommendedName>
</protein>
<dbReference type="SUPFAM" id="SSF81901">
    <property type="entry name" value="HCP-like"/>
    <property type="match status" value="1"/>
</dbReference>
<dbReference type="Proteomes" id="UP000019140">
    <property type="component" value="Unassembled WGS sequence"/>
</dbReference>
<keyword evidence="2" id="KW-0472">Membrane</keyword>
<keyword evidence="2" id="KW-0812">Transmembrane</keyword>
<comment type="caution">
    <text evidence="4">The sequence shown here is derived from an EMBL/GenBank/DDBJ whole genome shotgun (WGS) entry which is preliminary data.</text>
</comment>
<dbReference type="InterPro" id="IPR008258">
    <property type="entry name" value="Transglycosylase_SLT_dom_1"/>
</dbReference>
<evidence type="ECO:0000313" key="5">
    <source>
        <dbReference type="Proteomes" id="UP000019140"/>
    </source>
</evidence>
<dbReference type="InterPro" id="IPR023346">
    <property type="entry name" value="Lysozyme-like_dom_sf"/>
</dbReference>
<feature type="domain" description="Transglycosylase SLT" evidence="3">
    <location>
        <begin position="655"/>
        <end position="771"/>
    </location>
</feature>
<accession>W4MBQ0</accession>
<comment type="similarity">
    <text evidence="1">Belongs to the transglycosylase Slt family.</text>
</comment>
<name>W4MBQ0_9BACT</name>
<sequence>MVDIRRKPETHGHGRLKASFAAGRLRLIVFVLLAGLLVLPLSTGWAVSGTDIQALLDAASSRLDVNAKAVNRAIAAGQALDAAAPIWPVYTFLRGEVYRLRQQPENAKAAYQALVEWGADDPYGDGWGGSSLTSMALWRWLQIVQNRRAPCRNGTVSCGAQTAVPLDRDEASRILQAAEKIRRMRLPQGLFTVSAFCGLPQLEEDMVRRLALLAWTIGQPEQATELFLDYLTLTDQAPSGADEERLLNRVFRSGLASPGRLSLLQGKHRKALGQRGEAMLAFHRAMDSQDPQVRAEARLYLADLLPQSARSEAVASLTAVIETAANPNLVQQALLTRAHHYNREGVGRDPQQFLRDLTRLVETFPRGRYTDEALYALAHHFQHTGNFERALHYFNQLQNAQRTTDQSRRAAFQAAMTLYTRGQPTDLTTAIRRLEASDQRHPFGPLHLNRLFWLGRLYAEQGHDKLAQRYLTRLVAEHPFSYYSLRARMYLNLGNRAMREVWLDPHIRQEIRTAYRQSMVPTQLSRISPYHARLQIAFETGLYAAVFAADQDVLNMFPSQRLSGVPLAKLDQVSQLAPLGIWLALRQDAVAASDVRPFAANRLQLASNIGRVGGDWPFALTLLQNATAAYQPEDNIRHDRQYLAVAYPAVFQEAIHRSSEAYEVPAALLYGVARQKSLLYPAARSSTGALGLLQFLPDTFHNLSKRWRVLDSSASATHAEFLLNPQLSLNLGALWFAKELLPRRQGHVLLALMESHAGRAAVDAWHEEWRRLRRNHDVDYMIETIPSESTRRFVQHVLTDMMITHAADLFSLNRSALNTLGEKPGKPGKLRYRVALLPADVTSMTSYWIDAENRATELVKETVQELDLFDLTFLSTNRKHRKRVKINKNITNKMLSKVWKGGKPQFDMVYQIGEKLGVDFVIMYQFDVIVGPDTTDIYLINIKDKIEYNRSVQTKGHFSLGHGYMNELEATRAVFNDSIKAMK</sequence>
<evidence type="ECO:0000313" key="4">
    <source>
        <dbReference type="EMBL" id="ETX07306.1"/>
    </source>
</evidence>
<dbReference type="Pfam" id="PF01464">
    <property type="entry name" value="SLT"/>
    <property type="match status" value="1"/>
</dbReference>
<keyword evidence="2" id="KW-1133">Transmembrane helix</keyword>
<dbReference type="EMBL" id="AZHX01000483">
    <property type="protein sequence ID" value="ETX07306.1"/>
    <property type="molecule type" value="Genomic_DNA"/>
</dbReference>
<dbReference type="InterPro" id="IPR019734">
    <property type="entry name" value="TPR_rpt"/>
</dbReference>
<proteinExistence type="inferred from homology"/>
<organism evidence="4 5">
    <name type="scientific">Candidatus Entotheonella gemina</name>
    <dbReference type="NCBI Taxonomy" id="1429439"/>
    <lineage>
        <taxon>Bacteria</taxon>
        <taxon>Pseudomonadati</taxon>
        <taxon>Nitrospinota/Tectimicrobiota group</taxon>
        <taxon>Candidatus Tectimicrobiota</taxon>
        <taxon>Candidatus Entotheonellia</taxon>
        <taxon>Candidatus Entotheonellales</taxon>
        <taxon>Candidatus Entotheonellaceae</taxon>
        <taxon>Candidatus Entotheonella</taxon>
    </lineage>
</organism>
<evidence type="ECO:0000256" key="1">
    <source>
        <dbReference type="ARBA" id="ARBA00007734"/>
    </source>
</evidence>
<dbReference type="PANTHER" id="PTHR37423:SF2">
    <property type="entry name" value="MEMBRANE-BOUND LYTIC MUREIN TRANSGLYCOSYLASE C"/>
    <property type="match status" value="1"/>
</dbReference>
<dbReference type="InterPro" id="IPR011990">
    <property type="entry name" value="TPR-like_helical_dom_sf"/>
</dbReference>
<dbReference type="SUPFAM" id="SSF53955">
    <property type="entry name" value="Lysozyme-like"/>
    <property type="match status" value="1"/>
</dbReference>
<evidence type="ECO:0000259" key="3">
    <source>
        <dbReference type="Pfam" id="PF01464"/>
    </source>
</evidence>
<feature type="transmembrane region" description="Helical" evidence="2">
    <location>
        <begin position="25"/>
        <end position="47"/>
    </location>
</feature>
<gene>
    <name evidence="4" type="ORF">ETSY2_11995</name>
</gene>
<keyword evidence="5" id="KW-1185">Reference proteome</keyword>
<reference evidence="4 5" key="1">
    <citation type="journal article" date="2014" name="Nature">
        <title>An environmental bacterial taxon with a large and distinct metabolic repertoire.</title>
        <authorList>
            <person name="Wilson M.C."/>
            <person name="Mori T."/>
            <person name="Ruckert C."/>
            <person name="Uria A.R."/>
            <person name="Helf M.J."/>
            <person name="Takada K."/>
            <person name="Gernert C."/>
            <person name="Steffens U.A."/>
            <person name="Heycke N."/>
            <person name="Schmitt S."/>
            <person name="Rinke C."/>
            <person name="Helfrich E.J."/>
            <person name="Brachmann A.O."/>
            <person name="Gurgui C."/>
            <person name="Wakimoto T."/>
            <person name="Kracht M."/>
            <person name="Crusemann M."/>
            <person name="Hentschel U."/>
            <person name="Abe I."/>
            <person name="Matsunaga S."/>
            <person name="Kalinowski J."/>
            <person name="Takeyama H."/>
            <person name="Piel J."/>
        </authorList>
    </citation>
    <scope>NUCLEOTIDE SEQUENCE [LARGE SCALE GENOMIC DNA]</scope>
    <source>
        <strain evidence="5">TSY2</strain>
    </source>
</reference>
<dbReference type="Pfam" id="PF13174">
    <property type="entry name" value="TPR_6"/>
    <property type="match status" value="1"/>
</dbReference>
<dbReference type="Gene3D" id="1.25.40.10">
    <property type="entry name" value="Tetratricopeptide repeat domain"/>
    <property type="match status" value="2"/>
</dbReference>
<dbReference type="PANTHER" id="PTHR37423">
    <property type="entry name" value="SOLUBLE LYTIC MUREIN TRANSGLYCOSYLASE-RELATED"/>
    <property type="match status" value="1"/>
</dbReference>
<dbReference type="HOGENOM" id="CLU_309444_0_0_7"/>
<evidence type="ECO:0000256" key="2">
    <source>
        <dbReference type="SAM" id="Phobius"/>
    </source>
</evidence>
<dbReference type="Gene3D" id="1.10.530.10">
    <property type="match status" value="1"/>
</dbReference>